<feature type="region of interest" description="Disordered" evidence="1">
    <location>
        <begin position="1"/>
        <end position="25"/>
    </location>
</feature>
<comment type="caution">
    <text evidence="2">The sequence shown here is derived from an EMBL/GenBank/DDBJ whole genome shotgun (WGS) entry which is preliminary data.</text>
</comment>
<reference evidence="2 3" key="1">
    <citation type="journal article" date="2020" name="Mol. Plant">
        <title>The Chromosome-Based Rubber Tree Genome Provides New Insights into Spurge Genome Evolution and Rubber Biosynthesis.</title>
        <authorList>
            <person name="Liu J."/>
            <person name="Shi C."/>
            <person name="Shi C.C."/>
            <person name="Li W."/>
            <person name="Zhang Q.J."/>
            <person name="Zhang Y."/>
            <person name="Li K."/>
            <person name="Lu H.F."/>
            <person name="Shi C."/>
            <person name="Zhu S.T."/>
            <person name="Xiao Z.Y."/>
            <person name="Nan H."/>
            <person name="Yue Y."/>
            <person name="Zhu X.G."/>
            <person name="Wu Y."/>
            <person name="Hong X.N."/>
            <person name="Fan G.Y."/>
            <person name="Tong Y."/>
            <person name="Zhang D."/>
            <person name="Mao C.L."/>
            <person name="Liu Y.L."/>
            <person name="Hao S.J."/>
            <person name="Liu W.Q."/>
            <person name="Lv M.Q."/>
            <person name="Zhang H.B."/>
            <person name="Liu Y."/>
            <person name="Hu-Tang G.R."/>
            <person name="Wang J.P."/>
            <person name="Wang J.H."/>
            <person name="Sun Y.H."/>
            <person name="Ni S.B."/>
            <person name="Chen W.B."/>
            <person name="Zhang X.C."/>
            <person name="Jiao Y.N."/>
            <person name="Eichler E.E."/>
            <person name="Li G.H."/>
            <person name="Liu X."/>
            <person name="Gao L.Z."/>
        </authorList>
    </citation>
    <scope>NUCLEOTIDE SEQUENCE [LARGE SCALE GENOMIC DNA]</scope>
    <source>
        <strain evidence="3">cv. GT1</strain>
        <tissue evidence="2">Leaf</tissue>
    </source>
</reference>
<feature type="compositionally biased region" description="Basic residues" evidence="1">
    <location>
        <begin position="253"/>
        <end position="267"/>
    </location>
</feature>
<dbReference type="PANTHER" id="PTHR31170:SF24">
    <property type="match status" value="1"/>
</dbReference>
<name>A0A6A6KQ67_HEVBR</name>
<keyword evidence="3" id="KW-1185">Reference proteome</keyword>
<protein>
    <submittedName>
        <fullName evidence="2">Uncharacterized protein</fullName>
    </submittedName>
</protein>
<dbReference type="Proteomes" id="UP000467840">
    <property type="component" value="Chromosome 2"/>
</dbReference>
<dbReference type="Pfam" id="PF03140">
    <property type="entry name" value="DUF247"/>
    <property type="match status" value="1"/>
</dbReference>
<evidence type="ECO:0000313" key="3">
    <source>
        <dbReference type="Proteomes" id="UP000467840"/>
    </source>
</evidence>
<dbReference type="InterPro" id="IPR004158">
    <property type="entry name" value="DUF247_pln"/>
</dbReference>
<dbReference type="AlphaFoldDB" id="A0A6A6KQ67"/>
<evidence type="ECO:0000313" key="2">
    <source>
        <dbReference type="EMBL" id="KAF2291160.1"/>
    </source>
</evidence>
<evidence type="ECO:0000256" key="1">
    <source>
        <dbReference type="SAM" id="MobiDB-lite"/>
    </source>
</evidence>
<dbReference type="EMBL" id="JAAGAX010000015">
    <property type="protein sequence ID" value="KAF2291160.1"/>
    <property type="molecule type" value="Genomic_DNA"/>
</dbReference>
<accession>A0A6A6KQ67</accession>
<proteinExistence type="predicted"/>
<sequence>MSPIQQTRYLRDGKGSKKTSSNKSSSLYTSVDFNRAFHRKNKALMPMEKQKLRYLAEFCKRIGINWTELANQIKEWELSIRHCYEETFDDVSSDKFVSMILLDSVFIVELFLRREEKYNFVRKQMHGNFKDDFILGKSTREFGVLGDLILVENQLPYFVLDDLYEFSIGNSNEEGYPSFFDLVRFNFEDYLSLLKFKKIKISSVPAIASLACIVSGSLDASPVRDGDQSAEKEDEEGSLDQEKPLNFTDLVRKSRSFRHPVSKNKSQ</sequence>
<gene>
    <name evidence="2" type="ORF">GH714_020426</name>
</gene>
<feature type="compositionally biased region" description="Basic and acidic residues" evidence="1">
    <location>
        <begin position="222"/>
        <end position="231"/>
    </location>
</feature>
<dbReference type="PANTHER" id="PTHR31170">
    <property type="entry name" value="BNAC04G53230D PROTEIN"/>
    <property type="match status" value="1"/>
</dbReference>
<organism evidence="2 3">
    <name type="scientific">Hevea brasiliensis</name>
    <name type="common">Para rubber tree</name>
    <name type="synonym">Siphonia brasiliensis</name>
    <dbReference type="NCBI Taxonomy" id="3981"/>
    <lineage>
        <taxon>Eukaryota</taxon>
        <taxon>Viridiplantae</taxon>
        <taxon>Streptophyta</taxon>
        <taxon>Embryophyta</taxon>
        <taxon>Tracheophyta</taxon>
        <taxon>Spermatophyta</taxon>
        <taxon>Magnoliopsida</taxon>
        <taxon>eudicotyledons</taxon>
        <taxon>Gunneridae</taxon>
        <taxon>Pentapetalae</taxon>
        <taxon>rosids</taxon>
        <taxon>fabids</taxon>
        <taxon>Malpighiales</taxon>
        <taxon>Euphorbiaceae</taxon>
        <taxon>Crotonoideae</taxon>
        <taxon>Micrandreae</taxon>
        <taxon>Hevea</taxon>
    </lineage>
</organism>
<feature type="region of interest" description="Disordered" evidence="1">
    <location>
        <begin position="220"/>
        <end position="267"/>
    </location>
</feature>